<dbReference type="SUPFAM" id="SSF46785">
    <property type="entry name" value="Winged helix' DNA-binding domain"/>
    <property type="match status" value="1"/>
</dbReference>
<dbReference type="InterPro" id="IPR036388">
    <property type="entry name" value="WH-like_DNA-bd_sf"/>
</dbReference>
<comment type="caution">
    <text evidence="1">The sequence shown here is derived from an EMBL/GenBank/DDBJ whole genome shotgun (WGS) entry which is preliminary data.</text>
</comment>
<organism evidence="1 2">
    <name type="scientific">Paenibacillus pini JCM 16418</name>
    <dbReference type="NCBI Taxonomy" id="1236976"/>
    <lineage>
        <taxon>Bacteria</taxon>
        <taxon>Bacillati</taxon>
        <taxon>Bacillota</taxon>
        <taxon>Bacilli</taxon>
        <taxon>Bacillales</taxon>
        <taxon>Paenibacillaceae</taxon>
        <taxon>Paenibacillus</taxon>
    </lineage>
</organism>
<protein>
    <submittedName>
        <fullName evidence="1">Uncharacterized protein</fullName>
    </submittedName>
</protein>
<keyword evidence="2" id="KW-1185">Reference proteome</keyword>
<sequence>MMSEAFCFHKYVNAEEKCFITAITESYSISRTAINKHLHVLTNAGLKAYVETDNE</sequence>
<dbReference type="Gene3D" id="1.10.10.10">
    <property type="entry name" value="Winged helix-like DNA-binding domain superfamily/Winged helix DNA-binding domain"/>
    <property type="match status" value="1"/>
</dbReference>
<name>W7YN77_9BACL</name>
<proteinExistence type="predicted"/>
<evidence type="ECO:0000313" key="2">
    <source>
        <dbReference type="Proteomes" id="UP000019364"/>
    </source>
</evidence>
<accession>W7YN77</accession>
<dbReference type="AlphaFoldDB" id="W7YN77"/>
<dbReference type="Proteomes" id="UP000019364">
    <property type="component" value="Unassembled WGS sequence"/>
</dbReference>
<reference evidence="1 2" key="1">
    <citation type="journal article" date="2014" name="Genome Announc.">
        <title>Draft Genome Sequence of Paenibacillus pini JCM 16418T, Isolated from the Rhizosphere of Pine Tree.</title>
        <authorList>
            <person name="Yuki M."/>
            <person name="Oshima K."/>
            <person name="Suda W."/>
            <person name="Oshida Y."/>
            <person name="Kitamura K."/>
            <person name="Iida Y."/>
            <person name="Hattori M."/>
            <person name="Ohkuma M."/>
        </authorList>
    </citation>
    <scope>NUCLEOTIDE SEQUENCE [LARGE SCALE GENOMIC DNA]</scope>
    <source>
        <strain evidence="1 2">JCM 16418</strain>
    </source>
</reference>
<gene>
    <name evidence="1" type="ORF">JCM16418_4081</name>
</gene>
<dbReference type="EMBL" id="BAVZ01000016">
    <property type="protein sequence ID" value="GAF09917.1"/>
    <property type="molecule type" value="Genomic_DNA"/>
</dbReference>
<dbReference type="InterPro" id="IPR036390">
    <property type="entry name" value="WH_DNA-bd_sf"/>
</dbReference>
<evidence type="ECO:0000313" key="1">
    <source>
        <dbReference type="EMBL" id="GAF09917.1"/>
    </source>
</evidence>